<dbReference type="AlphaFoldDB" id="A0A369KLI0"/>
<gene>
    <name evidence="2" type="ORF">HAT2_00010</name>
</gene>
<evidence type="ECO:0000256" key="1">
    <source>
        <dbReference type="SAM" id="MobiDB-lite"/>
    </source>
</evidence>
<dbReference type="RefSeq" id="WP_114544020.1">
    <property type="nucleotide sequence ID" value="NZ_QQBG01000002.1"/>
</dbReference>
<dbReference type="EMBL" id="QQBG01000002">
    <property type="protein sequence ID" value="RDB31876.1"/>
    <property type="molecule type" value="Genomic_DNA"/>
</dbReference>
<feature type="region of interest" description="Disordered" evidence="1">
    <location>
        <begin position="1"/>
        <end position="30"/>
    </location>
</feature>
<accession>A0A369KLI0</accession>
<feature type="region of interest" description="Disordered" evidence="1">
    <location>
        <begin position="260"/>
        <end position="291"/>
    </location>
</feature>
<dbReference type="OrthoDB" id="9822701at2"/>
<dbReference type="Proteomes" id="UP000253816">
    <property type="component" value="Unassembled WGS sequence"/>
</dbReference>
<feature type="compositionally biased region" description="Basic and acidic residues" evidence="1">
    <location>
        <begin position="14"/>
        <end position="30"/>
    </location>
</feature>
<organism evidence="2 3">
    <name type="scientific">Candidatus Similichlamydia laticola</name>
    <dbReference type="NCBI Taxonomy" id="2170265"/>
    <lineage>
        <taxon>Bacteria</taxon>
        <taxon>Pseudomonadati</taxon>
        <taxon>Chlamydiota</taxon>
        <taxon>Chlamydiia</taxon>
        <taxon>Parachlamydiales</taxon>
        <taxon>Candidatus Parilichlamydiaceae</taxon>
        <taxon>Candidatus Similichlamydia</taxon>
    </lineage>
</organism>
<keyword evidence="3" id="KW-1185">Reference proteome</keyword>
<evidence type="ECO:0000313" key="3">
    <source>
        <dbReference type="Proteomes" id="UP000253816"/>
    </source>
</evidence>
<comment type="caution">
    <text evidence="2">The sequence shown here is derived from an EMBL/GenBank/DDBJ whole genome shotgun (WGS) entry which is preliminary data.</text>
</comment>
<protein>
    <submittedName>
        <fullName evidence="2">Uncharacterized protein</fullName>
    </submittedName>
</protein>
<name>A0A369KLI0_9BACT</name>
<proteinExistence type="predicted"/>
<sequence>MDNFNEFGGNPYKRFREKEPEEKKQERPELPDAFDALLNNFLSQSGADEKSIGSLKKLLGELGSDNELKEVLKASSKGSDFSNVYKAAQKLTAKISSYSKKDEFKEAMASLDREKMPQLQDVIDSQKTMFADYFGKVMESAPESADFSPEELQGEIVQGVNQLFDEMAVKIQGQNEAIQAYRDKMTEGGTNGLDASSPDFEKNLEGLMKSIENDEGYKDLQTRIEGFVNSIYEKMIPDPKVRGQMHLYGKVDRVSRVTNRLGLVPDEEQKRREKEKKDSPDGGMFLNQRRV</sequence>
<evidence type="ECO:0000313" key="2">
    <source>
        <dbReference type="EMBL" id="RDB31876.1"/>
    </source>
</evidence>
<feature type="compositionally biased region" description="Basic and acidic residues" evidence="1">
    <location>
        <begin position="267"/>
        <end position="280"/>
    </location>
</feature>
<reference evidence="2 3" key="1">
    <citation type="submission" date="2018-07" db="EMBL/GenBank/DDBJ databases">
        <title>Comparative genomics of the Candidatus Parilichlamydiaceae reveals evidence of convergent evolution and genome reduction in the phylum Chlamydiae.</title>
        <authorList>
            <person name="Taylor-Brown A."/>
            <person name="Polkinghorne A."/>
        </authorList>
    </citation>
    <scope>NUCLEOTIDE SEQUENCE [LARGE SCALE GENOMIC DNA]</scope>
    <source>
        <strain evidence="2 3">Hat2</strain>
    </source>
</reference>